<evidence type="ECO:0000313" key="2">
    <source>
        <dbReference type="EMBL" id="TYA13151.1"/>
    </source>
</evidence>
<dbReference type="SUPFAM" id="SSF160904">
    <property type="entry name" value="Jann2411-like"/>
    <property type="match status" value="1"/>
</dbReference>
<proteinExistence type="predicted"/>
<evidence type="ECO:0000313" key="3">
    <source>
        <dbReference type="Proteomes" id="UP000325218"/>
    </source>
</evidence>
<dbReference type="Pfam" id="PF07336">
    <property type="entry name" value="ABATE"/>
    <property type="match status" value="1"/>
</dbReference>
<dbReference type="RefSeq" id="WP_148451748.1">
    <property type="nucleotide sequence ID" value="NZ_VSDO01000002.1"/>
</dbReference>
<gene>
    <name evidence="2" type="ORF">FRY98_10795</name>
</gene>
<keyword evidence="3" id="KW-1185">Reference proteome</keyword>
<dbReference type="AlphaFoldDB" id="A0A5D0CT46"/>
<feature type="domain" description="Zinc finger CGNR" evidence="1">
    <location>
        <begin position="136"/>
        <end position="179"/>
    </location>
</feature>
<dbReference type="Proteomes" id="UP000325218">
    <property type="component" value="Unassembled WGS sequence"/>
</dbReference>
<organism evidence="2 3">
    <name type="scientific">Paenibacillus faecis</name>
    <dbReference type="NCBI Taxonomy" id="862114"/>
    <lineage>
        <taxon>Bacteria</taxon>
        <taxon>Bacillati</taxon>
        <taxon>Bacillota</taxon>
        <taxon>Bacilli</taxon>
        <taxon>Bacillales</taxon>
        <taxon>Paenibacillaceae</taxon>
        <taxon>Paenibacillus</taxon>
    </lineage>
</organism>
<dbReference type="OrthoDB" id="123307at2"/>
<reference evidence="2 3" key="1">
    <citation type="submission" date="2019-08" db="EMBL/GenBank/DDBJ databases">
        <title>Genome sequencing of Paenibacillus faecis DSM 23593(T).</title>
        <authorList>
            <person name="Kook J.-K."/>
            <person name="Park S.-N."/>
            <person name="Lim Y.K."/>
        </authorList>
    </citation>
    <scope>NUCLEOTIDE SEQUENCE [LARGE SCALE GENOMIC DNA]</scope>
    <source>
        <strain evidence="2 3">DSM 23593</strain>
    </source>
</reference>
<comment type="caution">
    <text evidence="2">The sequence shown here is derived from an EMBL/GenBank/DDBJ whole genome shotgun (WGS) entry which is preliminary data.</text>
</comment>
<dbReference type="InterPro" id="IPR023286">
    <property type="entry name" value="ABATE_dom_sf"/>
</dbReference>
<accession>A0A5D0CT46</accession>
<dbReference type="Pfam" id="PF11706">
    <property type="entry name" value="zf-CGNR"/>
    <property type="match status" value="1"/>
</dbReference>
<dbReference type="EMBL" id="VSDO01000002">
    <property type="protein sequence ID" value="TYA13151.1"/>
    <property type="molecule type" value="Genomic_DNA"/>
</dbReference>
<dbReference type="InterPro" id="IPR021005">
    <property type="entry name" value="Znf_CGNR"/>
</dbReference>
<dbReference type="InterPro" id="IPR010852">
    <property type="entry name" value="ABATE"/>
</dbReference>
<protein>
    <recommendedName>
        <fullName evidence="1">Zinc finger CGNR domain-containing protein</fullName>
    </recommendedName>
</protein>
<name>A0A5D0CT46_9BACL</name>
<dbReference type="PANTHER" id="PTHR35525">
    <property type="entry name" value="BLL6575 PROTEIN"/>
    <property type="match status" value="1"/>
</dbReference>
<dbReference type="Gene3D" id="1.10.3300.10">
    <property type="entry name" value="Jann2411-like domain"/>
    <property type="match status" value="1"/>
</dbReference>
<dbReference type="PANTHER" id="PTHR35525:SF3">
    <property type="entry name" value="BLL6575 PROTEIN"/>
    <property type="match status" value="1"/>
</dbReference>
<sequence length="185" mass="21651">METLWSDFLNSEWHDWKGSGRSEDRLGQEKWQRYFLTQWQLPAPVPADEDTVAAMRSFRERLHGMSVRLAAGKTLAEEDFAYLNSILDKGAVKRRIEPESGSVRMRLLGVGENWEQVMAEVAASFAETLIRGEGARIRICENPDCRWIFYDDTRNRTKKYCDHKMCGNLMKVRRFRAKRREEGRS</sequence>
<evidence type="ECO:0000259" key="1">
    <source>
        <dbReference type="Pfam" id="PF11706"/>
    </source>
</evidence>